<dbReference type="Gene3D" id="3.40.1350.10">
    <property type="match status" value="1"/>
</dbReference>
<dbReference type="AlphaFoldDB" id="A0A1G7JD61"/>
<dbReference type="InterPro" id="IPR011856">
    <property type="entry name" value="tRNA_endonuc-like_dom_sf"/>
</dbReference>
<organism evidence="2 3">
    <name type="scientific">Celeribacter baekdonensis</name>
    <dbReference type="NCBI Taxonomy" id="875171"/>
    <lineage>
        <taxon>Bacteria</taxon>
        <taxon>Pseudomonadati</taxon>
        <taxon>Pseudomonadota</taxon>
        <taxon>Alphaproteobacteria</taxon>
        <taxon>Rhodobacterales</taxon>
        <taxon>Roseobacteraceae</taxon>
        <taxon>Celeribacter</taxon>
    </lineage>
</organism>
<name>A0A1G7JD61_9RHOB</name>
<dbReference type="InterPro" id="IPR003509">
    <property type="entry name" value="UPF0102_YraN-like"/>
</dbReference>
<evidence type="ECO:0000256" key="1">
    <source>
        <dbReference type="ARBA" id="ARBA00006738"/>
    </source>
</evidence>
<evidence type="ECO:0000313" key="2">
    <source>
        <dbReference type="EMBL" id="SDF22838.1"/>
    </source>
</evidence>
<keyword evidence="2" id="KW-0378">Hydrolase</keyword>
<dbReference type="Proteomes" id="UP000182284">
    <property type="component" value="Unassembled WGS sequence"/>
</dbReference>
<sequence>MPLDFVGYDPISARQTRGRMAYEFGHSAEACVARHYEAQGHDLAHARWRGAGGEIDLIFRDGDGFIFVEVKASKTLSAAAAHLRPKQISRICASAEDYIGQQPKGLLTDMRIDVALVDASGHVEILENALM</sequence>
<evidence type="ECO:0000313" key="3">
    <source>
        <dbReference type="Proteomes" id="UP000182284"/>
    </source>
</evidence>
<dbReference type="Pfam" id="PF02021">
    <property type="entry name" value="UPF0102"/>
    <property type="match status" value="1"/>
</dbReference>
<accession>A0A1G7JD61</accession>
<dbReference type="GO" id="GO:0003676">
    <property type="term" value="F:nucleic acid binding"/>
    <property type="evidence" value="ECO:0007669"/>
    <property type="project" value="InterPro"/>
</dbReference>
<dbReference type="EMBL" id="FNBL01000003">
    <property type="protein sequence ID" value="SDF22838.1"/>
    <property type="molecule type" value="Genomic_DNA"/>
</dbReference>
<keyword evidence="2" id="KW-0540">Nuclease</keyword>
<dbReference type="GO" id="GO:0004519">
    <property type="term" value="F:endonuclease activity"/>
    <property type="evidence" value="ECO:0007669"/>
    <property type="project" value="UniProtKB-KW"/>
</dbReference>
<dbReference type="PANTHER" id="PTHR34039:SF1">
    <property type="entry name" value="UPF0102 PROTEIN YRAN"/>
    <property type="match status" value="1"/>
</dbReference>
<dbReference type="RefSeq" id="WP_176832836.1">
    <property type="nucleotide sequence ID" value="NZ_FNBL01000003.1"/>
</dbReference>
<gene>
    <name evidence="2" type="ORF">SAMN04488117_10338</name>
</gene>
<comment type="similarity">
    <text evidence="1">Belongs to the UPF0102 family.</text>
</comment>
<reference evidence="2 3" key="1">
    <citation type="submission" date="2016-10" db="EMBL/GenBank/DDBJ databases">
        <authorList>
            <person name="de Groot N.N."/>
        </authorList>
    </citation>
    <scope>NUCLEOTIDE SEQUENCE [LARGE SCALE GENOMIC DNA]</scope>
    <source>
        <strain evidence="2 3">DSM 27375</strain>
    </source>
</reference>
<dbReference type="SUPFAM" id="SSF52980">
    <property type="entry name" value="Restriction endonuclease-like"/>
    <property type="match status" value="1"/>
</dbReference>
<protein>
    <submittedName>
        <fullName evidence="2">Putative endonuclease</fullName>
    </submittedName>
</protein>
<dbReference type="PANTHER" id="PTHR34039">
    <property type="entry name" value="UPF0102 PROTEIN YRAN"/>
    <property type="match status" value="1"/>
</dbReference>
<keyword evidence="2" id="KW-0255">Endonuclease</keyword>
<dbReference type="InterPro" id="IPR011335">
    <property type="entry name" value="Restrct_endonuc-II-like"/>
</dbReference>
<proteinExistence type="inferred from homology"/>